<dbReference type="PANTHER" id="PTHR34053:SF1">
    <property type="entry name" value="PROTEIN ULTRAPETALA 1"/>
    <property type="match status" value="1"/>
</dbReference>
<evidence type="ECO:0000313" key="3">
    <source>
        <dbReference type="Proteomes" id="UP000306102"/>
    </source>
</evidence>
<dbReference type="PROSITE" id="PS50864">
    <property type="entry name" value="SAND"/>
    <property type="match status" value="1"/>
</dbReference>
<sequence>MENGVERESGAAVDVVVFSEEEVREISGLKRGDDYVEVTCGCTSHRYGDAVGRLRVFVTGDLEITCECTPGCQEDKMTPAAFEKHSGRETARKWKNNVWVILSGEKVPLFKTPLLKYYNQASKGANGSHRSHNGRVCHRDEFVRCSRCGRERRFRLRNKEECRIYHDALADVNWTCDDMPYDKKCLVFVMQIAENISASDLRRVVKYRVTVNNCGYYCESFICQELTCSSVDQIVMMMRNELVAGCIGAVPDLQHAEVAPHACVLDVRSVVFQIATARLALTSLGMRKLKRVSKTVFFSPNAPSILGGFFLLPIVTSI</sequence>
<reference evidence="2 3" key="1">
    <citation type="journal article" date="2018" name="Proc. Natl. Acad. Sci. U.S.A.">
        <title>Draft genome sequence of Camellia sinensis var. sinensis provides insights into the evolution of the tea genome and tea quality.</title>
        <authorList>
            <person name="Wei C."/>
            <person name="Yang H."/>
            <person name="Wang S."/>
            <person name="Zhao J."/>
            <person name="Liu C."/>
            <person name="Gao L."/>
            <person name="Xia E."/>
            <person name="Lu Y."/>
            <person name="Tai Y."/>
            <person name="She G."/>
            <person name="Sun J."/>
            <person name="Cao H."/>
            <person name="Tong W."/>
            <person name="Gao Q."/>
            <person name="Li Y."/>
            <person name="Deng W."/>
            <person name="Jiang X."/>
            <person name="Wang W."/>
            <person name="Chen Q."/>
            <person name="Zhang S."/>
            <person name="Li H."/>
            <person name="Wu J."/>
            <person name="Wang P."/>
            <person name="Li P."/>
            <person name="Shi C."/>
            <person name="Zheng F."/>
            <person name="Jian J."/>
            <person name="Huang B."/>
            <person name="Shan D."/>
            <person name="Shi M."/>
            <person name="Fang C."/>
            <person name="Yue Y."/>
            <person name="Li F."/>
            <person name="Li D."/>
            <person name="Wei S."/>
            <person name="Han B."/>
            <person name="Jiang C."/>
            <person name="Yin Y."/>
            <person name="Xia T."/>
            <person name="Zhang Z."/>
            <person name="Bennetzen J.L."/>
            <person name="Zhao S."/>
            <person name="Wan X."/>
        </authorList>
    </citation>
    <scope>NUCLEOTIDE SEQUENCE [LARGE SCALE GENOMIC DNA]</scope>
    <source>
        <strain evidence="3">cv. Shuchazao</strain>
        <tissue evidence="2">Leaf</tissue>
    </source>
</reference>
<dbReference type="InterPro" id="IPR000770">
    <property type="entry name" value="SAND_dom"/>
</dbReference>
<organism evidence="2 3">
    <name type="scientific">Camellia sinensis var. sinensis</name>
    <name type="common">China tea</name>
    <dbReference type="NCBI Taxonomy" id="542762"/>
    <lineage>
        <taxon>Eukaryota</taxon>
        <taxon>Viridiplantae</taxon>
        <taxon>Streptophyta</taxon>
        <taxon>Embryophyta</taxon>
        <taxon>Tracheophyta</taxon>
        <taxon>Spermatophyta</taxon>
        <taxon>Magnoliopsida</taxon>
        <taxon>eudicotyledons</taxon>
        <taxon>Gunneridae</taxon>
        <taxon>Pentapetalae</taxon>
        <taxon>asterids</taxon>
        <taxon>Ericales</taxon>
        <taxon>Theaceae</taxon>
        <taxon>Camellia</taxon>
    </lineage>
</organism>
<name>A0A4S4D7R3_CAMSN</name>
<feature type="domain" description="SAND" evidence="1">
    <location>
        <begin position="21"/>
        <end position="109"/>
    </location>
</feature>
<comment type="caution">
    <text evidence="2">The sequence shown here is derived from an EMBL/GenBank/DDBJ whole genome shotgun (WGS) entry which is preliminary data.</text>
</comment>
<dbReference type="InterPro" id="IPR020533">
    <property type="entry name" value="Developmental_reg_ULTRAPETALA"/>
</dbReference>
<dbReference type="GO" id="GO:0003677">
    <property type="term" value="F:DNA binding"/>
    <property type="evidence" value="ECO:0007669"/>
    <property type="project" value="InterPro"/>
</dbReference>
<dbReference type="GO" id="GO:0005634">
    <property type="term" value="C:nucleus"/>
    <property type="evidence" value="ECO:0007669"/>
    <property type="project" value="TreeGrafter"/>
</dbReference>
<dbReference type="Pfam" id="PF23293">
    <property type="entry name" value="zf_ULT1"/>
    <property type="match status" value="1"/>
</dbReference>
<gene>
    <name evidence="2" type="ORF">TEA_005963</name>
</gene>
<dbReference type="InterPro" id="IPR057012">
    <property type="entry name" value="ULT1/2_Znf"/>
</dbReference>
<keyword evidence="3" id="KW-1185">Reference proteome</keyword>
<dbReference type="PANTHER" id="PTHR34053">
    <property type="entry name" value="PROTEIN ULTRAPETALA 1"/>
    <property type="match status" value="1"/>
</dbReference>
<dbReference type="InterPro" id="IPR057011">
    <property type="entry name" value="ULT1/2_SAND"/>
</dbReference>
<proteinExistence type="predicted"/>
<dbReference type="GO" id="GO:0005829">
    <property type="term" value="C:cytosol"/>
    <property type="evidence" value="ECO:0007669"/>
    <property type="project" value="TreeGrafter"/>
</dbReference>
<protein>
    <recommendedName>
        <fullName evidence="1">SAND domain-containing protein</fullName>
    </recommendedName>
</protein>
<dbReference type="Proteomes" id="UP000306102">
    <property type="component" value="Unassembled WGS sequence"/>
</dbReference>
<evidence type="ECO:0000313" key="2">
    <source>
        <dbReference type="EMBL" id="THF98468.1"/>
    </source>
</evidence>
<dbReference type="EMBL" id="SDRB02012189">
    <property type="protein sequence ID" value="THF98468.1"/>
    <property type="molecule type" value="Genomic_DNA"/>
</dbReference>
<dbReference type="AlphaFoldDB" id="A0A4S4D7R3"/>
<evidence type="ECO:0000259" key="1">
    <source>
        <dbReference type="PROSITE" id="PS50864"/>
    </source>
</evidence>
<dbReference type="Pfam" id="PF23292">
    <property type="entry name" value="SAND_ULT1"/>
    <property type="match status" value="1"/>
</dbReference>
<accession>A0A4S4D7R3</accession>